<sequence>MINLPLFALLIALNSLVGSIYASPTTMLTDASDQSDTALVLTPLPSEIEPVSESDAYHMQGPVRLLSATTFRTMINSSVSLDFRMYLTPWHNSSSAAANFLLDRSKLSSNYTSVYIDMPEYEAACLTYKPANAARGLWVGNVPCVLDPIWNPEPEQWLVRYRNIHPFSGYTFSAKNSTSSQCIAPSTTASYTDAFTEVSCDSPHAIWVPYY</sequence>
<dbReference type="Proteomes" id="UP000267251">
    <property type="component" value="Unassembled WGS sequence"/>
</dbReference>
<organism evidence="2 3">
    <name type="scientific">Piptocephalis cylindrospora</name>
    <dbReference type="NCBI Taxonomy" id="1907219"/>
    <lineage>
        <taxon>Eukaryota</taxon>
        <taxon>Fungi</taxon>
        <taxon>Fungi incertae sedis</taxon>
        <taxon>Zoopagomycota</taxon>
        <taxon>Zoopagomycotina</taxon>
        <taxon>Zoopagomycetes</taxon>
        <taxon>Zoopagales</taxon>
        <taxon>Piptocephalidaceae</taxon>
        <taxon>Piptocephalis</taxon>
    </lineage>
</organism>
<evidence type="ECO:0000256" key="1">
    <source>
        <dbReference type="SAM" id="SignalP"/>
    </source>
</evidence>
<feature type="chain" id="PRO_5020568484" evidence="1">
    <location>
        <begin position="23"/>
        <end position="211"/>
    </location>
</feature>
<protein>
    <submittedName>
        <fullName evidence="2">Uncharacterized protein</fullName>
    </submittedName>
</protein>
<evidence type="ECO:0000313" key="2">
    <source>
        <dbReference type="EMBL" id="RKP12612.1"/>
    </source>
</evidence>
<dbReference type="EMBL" id="KZ988268">
    <property type="protein sequence ID" value="RKP12612.1"/>
    <property type="molecule type" value="Genomic_DNA"/>
</dbReference>
<keyword evidence="1" id="KW-0732">Signal</keyword>
<keyword evidence="3" id="KW-1185">Reference proteome</keyword>
<dbReference type="AlphaFoldDB" id="A0A4P9Y233"/>
<evidence type="ECO:0000313" key="3">
    <source>
        <dbReference type="Proteomes" id="UP000267251"/>
    </source>
</evidence>
<accession>A0A4P9Y233</accession>
<name>A0A4P9Y233_9FUNG</name>
<reference evidence="3" key="1">
    <citation type="journal article" date="2018" name="Nat. Microbiol.">
        <title>Leveraging single-cell genomics to expand the fungal tree of life.</title>
        <authorList>
            <person name="Ahrendt S.R."/>
            <person name="Quandt C.A."/>
            <person name="Ciobanu D."/>
            <person name="Clum A."/>
            <person name="Salamov A."/>
            <person name="Andreopoulos B."/>
            <person name="Cheng J.F."/>
            <person name="Woyke T."/>
            <person name="Pelin A."/>
            <person name="Henrissat B."/>
            <person name="Reynolds N.K."/>
            <person name="Benny G.L."/>
            <person name="Smith M.E."/>
            <person name="James T.Y."/>
            <person name="Grigoriev I.V."/>
        </authorList>
    </citation>
    <scope>NUCLEOTIDE SEQUENCE [LARGE SCALE GENOMIC DNA]</scope>
</reference>
<proteinExistence type="predicted"/>
<gene>
    <name evidence="2" type="ORF">BJ684DRAFT_16917</name>
</gene>
<feature type="signal peptide" evidence="1">
    <location>
        <begin position="1"/>
        <end position="22"/>
    </location>
</feature>